<dbReference type="SUPFAM" id="SSF50685">
    <property type="entry name" value="Barwin-like endoglucanases"/>
    <property type="match status" value="1"/>
</dbReference>
<dbReference type="InterPro" id="IPR012997">
    <property type="entry name" value="RplA"/>
</dbReference>
<dbReference type="InterPro" id="IPR036680">
    <property type="entry name" value="SPOR-like_sf"/>
</dbReference>
<dbReference type="PANTHER" id="PTHR34183:SF8">
    <property type="entry name" value="ENDOLYTIC PEPTIDOGLYCAN TRANSGLYCOSYLASE RLPA-RELATED"/>
    <property type="match status" value="1"/>
</dbReference>
<evidence type="ECO:0000256" key="2">
    <source>
        <dbReference type="ARBA" id="ARBA00023239"/>
    </source>
</evidence>
<dbReference type="NCBIfam" id="TIGR00413">
    <property type="entry name" value="rlpA"/>
    <property type="match status" value="1"/>
</dbReference>
<reference evidence="7" key="1">
    <citation type="journal article" date="2021" name="PeerJ">
        <title>Extensive microbial diversity within the chicken gut microbiome revealed by metagenomics and culture.</title>
        <authorList>
            <person name="Gilroy R."/>
            <person name="Ravi A."/>
            <person name="Getino M."/>
            <person name="Pursley I."/>
            <person name="Horton D.L."/>
            <person name="Alikhan N.F."/>
            <person name="Baker D."/>
            <person name="Gharbi K."/>
            <person name="Hall N."/>
            <person name="Watson M."/>
            <person name="Adriaenssens E.M."/>
            <person name="Foster-Nyarko E."/>
            <person name="Jarju S."/>
            <person name="Secka A."/>
            <person name="Antonio M."/>
            <person name="Oren A."/>
            <person name="Chaudhuri R.R."/>
            <person name="La Ragione R."/>
            <person name="Hildebrand F."/>
            <person name="Pallen M.J."/>
        </authorList>
    </citation>
    <scope>NUCLEOTIDE SEQUENCE</scope>
    <source>
        <strain evidence="7">CHK186-16707</strain>
    </source>
</reference>
<evidence type="ECO:0000259" key="6">
    <source>
        <dbReference type="PROSITE" id="PS51724"/>
    </source>
</evidence>
<dbReference type="EC" id="4.2.2.-" evidence="4"/>
<organism evidence="7 8">
    <name type="scientific">Candidatus Mailhella merdigallinarum</name>
    <dbReference type="NCBI Taxonomy" id="2838658"/>
    <lineage>
        <taxon>Bacteria</taxon>
        <taxon>Pseudomonadati</taxon>
        <taxon>Thermodesulfobacteriota</taxon>
        <taxon>Desulfovibrionia</taxon>
        <taxon>Desulfovibrionales</taxon>
        <taxon>Desulfovibrionaceae</taxon>
        <taxon>Mailhella</taxon>
    </lineage>
</organism>
<evidence type="ECO:0000256" key="1">
    <source>
        <dbReference type="ARBA" id="ARBA00022729"/>
    </source>
</evidence>
<dbReference type="GO" id="GO:0071555">
    <property type="term" value="P:cell wall organization"/>
    <property type="evidence" value="ECO:0007669"/>
    <property type="project" value="UniProtKB-KW"/>
</dbReference>
<dbReference type="PROSITE" id="PS51724">
    <property type="entry name" value="SPOR"/>
    <property type="match status" value="1"/>
</dbReference>
<comment type="caution">
    <text evidence="7">The sequence shown here is derived from an EMBL/GenBank/DDBJ whole genome shotgun (WGS) entry which is preliminary data.</text>
</comment>
<keyword evidence="1" id="KW-0732">Signal</keyword>
<dbReference type="Gene3D" id="2.40.40.10">
    <property type="entry name" value="RlpA-like domain"/>
    <property type="match status" value="1"/>
</dbReference>
<dbReference type="InterPro" id="IPR036908">
    <property type="entry name" value="RlpA-like_sf"/>
</dbReference>
<gene>
    <name evidence="4" type="primary">rlpA</name>
    <name evidence="7" type="ORF">H9962_00335</name>
</gene>
<keyword evidence="2 4" id="KW-0456">Lyase</keyword>
<dbReference type="GO" id="GO:0042834">
    <property type="term" value="F:peptidoglycan binding"/>
    <property type="evidence" value="ECO:0007669"/>
    <property type="project" value="InterPro"/>
</dbReference>
<protein>
    <recommendedName>
        <fullName evidence="4">Probable endolytic peptidoglycan transglycosylase RlpA</fullName>
        <ecNumber evidence="4">4.2.2.-</ecNumber>
    </recommendedName>
</protein>
<dbReference type="InterPro" id="IPR009009">
    <property type="entry name" value="RlpA-like_DPBB"/>
</dbReference>
<dbReference type="HAMAP" id="MF_02071">
    <property type="entry name" value="RlpA"/>
    <property type="match status" value="1"/>
</dbReference>
<dbReference type="EMBL" id="DXAN01000001">
    <property type="protein sequence ID" value="HJA07628.1"/>
    <property type="molecule type" value="Genomic_DNA"/>
</dbReference>
<evidence type="ECO:0000256" key="4">
    <source>
        <dbReference type="HAMAP-Rule" id="MF_02071"/>
    </source>
</evidence>
<feature type="domain" description="SPOR" evidence="6">
    <location>
        <begin position="162"/>
        <end position="238"/>
    </location>
</feature>
<reference evidence="7" key="2">
    <citation type="submission" date="2021-04" db="EMBL/GenBank/DDBJ databases">
        <authorList>
            <person name="Gilroy R."/>
        </authorList>
    </citation>
    <scope>NUCLEOTIDE SEQUENCE</scope>
    <source>
        <strain evidence="7">CHK186-16707</strain>
    </source>
</reference>
<dbReference type="PANTHER" id="PTHR34183">
    <property type="entry name" value="ENDOLYTIC PEPTIDOGLYCAN TRANSGLYCOSYLASE RLPA"/>
    <property type="match status" value="1"/>
</dbReference>
<dbReference type="SUPFAM" id="SSF110997">
    <property type="entry name" value="Sporulation related repeat"/>
    <property type="match status" value="1"/>
</dbReference>
<evidence type="ECO:0000313" key="7">
    <source>
        <dbReference type="EMBL" id="HJA07628.1"/>
    </source>
</evidence>
<comment type="function">
    <text evidence="4">Lytic transglycosylase with a strong preference for naked glycan strands that lack stem peptides.</text>
</comment>
<name>A0A9D2HAK8_9BACT</name>
<evidence type="ECO:0000313" key="8">
    <source>
        <dbReference type="Proteomes" id="UP000824225"/>
    </source>
</evidence>
<keyword evidence="3 4" id="KW-0961">Cell wall biogenesis/degradation</keyword>
<evidence type="ECO:0000256" key="3">
    <source>
        <dbReference type="ARBA" id="ARBA00023316"/>
    </source>
</evidence>
<dbReference type="GO" id="GO:0008932">
    <property type="term" value="F:lytic endotransglycosylase activity"/>
    <property type="evidence" value="ECO:0007669"/>
    <property type="project" value="UniProtKB-UniRule"/>
</dbReference>
<dbReference type="Proteomes" id="UP000824225">
    <property type="component" value="Unassembled WGS sequence"/>
</dbReference>
<dbReference type="CDD" id="cd22268">
    <property type="entry name" value="DPBB_RlpA-like"/>
    <property type="match status" value="1"/>
</dbReference>
<dbReference type="InterPro" id="IPR007730">
    <property type="entry name" value="SPOR-like_dom"/>
</dbReference>
<comment type="similarity">
    <text evidence="4 5">Belongs to the RlpA family.</text>
</comment>
<dbReference type="Gene3D" id="3.30.70.1070">
    <property type="entry name" value="Sporulation related repeat"/>
    <property type="match status" value="1"/>
</dbReference>
<dbReference type="InterPro" id="IPR034718">
    <property type="entry name" value="RlpA"/>
</dbReference>
<dbReference type="Pfam" id="PF05036">
    <property type="entry name" value="SPOR"/>
    <property type="match status" value="1"/>
</dbReference>
<dbReference type="Pfam" id="PF03330">
    <property type="entry name" value="DPBB_1"/>
    <property type="match status" value="1"/>
</dbReference>
<dbReference type="AlphaFoldDB" id="A0A9D2HAK8"/>
<proteinExistence type="inferred from homology"/>
<evidence type="ECO:0000256" key="5">
    <source>
        <dbReference type="RuleBase" id="RU003495"/>
    </source>
</evidence>
<accession>A0A9D2HAK8</accession>
<dbReference type="GO" id="GO:0000270">
    <property type="term" value="P:peptidoglycan metabolic process"/>
    <property type="evidence" value="ECO:0007669"/>
    <property type="project" value="UniProtKB-UniRule"/>
</dbReference>
<sequence>MSVPVLLFALIAVAALLLAGCAPVSLSGGQHRGGGGSGKPYTVRGKTYRPYTTANGFTEVGVASWYGPGFHGKKTANGERYNQNAMTAAHKLLPFNTDIRVTNLDNGRSTVVRINDRGPFVANRVIDLSRRAAEQIDMIGSGTARVRLEAVNNKKPVLTPDGNMLGRFYVQIGAFGVPANARKLLQTIKKQGLNGRILRSPTSALQYVQVGPFPSIDRAETILARLRGAYPGLFVVAE</sequence>